<protein>
    <submittedName>
        <fullName evidence="1">Uncharacterized protein</fullName>
    </submittedName>
</protein>
<sequence>MYSLLLGSLDTERDIPVTKYKNVGKHNAEVIKRKEEGQIAVEIFKGKNILSLVHKHEYIFVNVKEILASIPLRSRFVNVKEASMRLRIRFVNVKEFLASMPLRSRF</sequence>
<evidence type="ECO:0000313" key="2">
    <source>
        <dbReference type="Proteomes" id="UP001286313"/>
    </source>
</evidence>
<comment type="caution">
    <text evidence="1">The sequence shown here is derived from an EMBL/GenBank/DDBJ whole genome shotgun (WGS) entry which is preliminary data.</text>
</comment>
<dbReference type="Proteomes" id="UP001286313">
    <property type="component" value="Unassembled WGS sequence"/>
</dbReference>
<name>A0AAE1EN46_PETCI</name>
<keyword evidence="2" id="KW-1185">Reference proteome</keyword>
<proteinExistence type="predicted"/>
<dbReference type="EMBL" id="JAWQEG010005482">
    <property type="protein sequence ID" value="KAK3857863.1"/>
    <property type="molecule type" value="Genomic_DNA"/>
</dbReference>
<evidence type="ECO:0000313" key="1">
    <source>
        <dbReference type="EMBL" id="KAK3857863.1"/>
    </source>
</evidence>
<accession>A0AAE1EN46</accession>
<gene>
    <name evidence="1" type="ORF">Pcinc_035910</name>
</gene>
<dbReference type="AlphaFoldDB" id="A0AAE1EN46"/>
<organism evidence="1 2">
    <name type="scientific">Petrolisthes cinctipes</name>
    <name type="common">Flat porcelain crab</name>
    <dbReference type="NCBI Taxonomy" id="88211"/>
    <lineage>
        <taxon>Eukaryota</taxon>
        <taxon>Metazoa</taxon>
        <taxon>Ecdysozoa</taxon>
        <taxon>Arthropoda</taxon>
        <taxon>Crustacea</taxon>
        <taxon>Multicrustacea</taxon>
        <taxon>Malacostraca</taxon>
        <taxon>Eumalacostraca</taxon>
        <taxon>Eucarida</taxon>
        <taxon>Decapoda</taxon>
        <taxon>Pleocyemata</taxon>
        <taxon>Anomura</taxon>
        <taxon>Galatheoidea</taxon>
        <taxon>Porcellanidae</taxon>
        <taxon>Petrolisthes</taxon>
    </lineage>
</organism>
<reference evidence="1" key="1">
    <citation type="submission" date="2023-10" db="EMBL/GenBank/DDBJ databases">
        <title>Genome assemblies of two species of porcelain crab, Petrolisthes cinctipes and Petrolisthes manimaculis (Anomura: Porcellanidae).</title>
        <authorList>
            <person name="Angst P."/>
        </authorList>
    </citation>
    <scope>NUCLEOTIDE SEQUENCE</scope>
    <source>
        <strain evidence="1">PB745_01</strain>
        <tissue evidence="1">Gill</tissue>
    </source>
</reference>